<sequence length="490" mass="56258">MKNWDVLCIFMVVRLASVFLVQTFFVPDEYWQSLEVAHGISFGYGYLTWEWRAGIRSYIYPLIFSCFYSLLKYLQFDDPLLLIYGPRILQALLSAYADLCFYQWCGAKKWAVFSIATSWFWFYTGSRTLITFECALSTIALSKFPWLGKGKDENLKFIWIVAILSVIRPTAAVIWSPLCVYHLMITKYKISSLIITRYIPISLIVLAASILLDSLSHGYFIVTPYEFLKFNIIQDVGTHYGSQPWFWYLSAGFPAILGIHFLPFVLATLVVIKHRSVHPNELALLGTVVFSLTVYSFLPHKEFRFLLPLLPIALFISSRFLSVWSRKASNVMLWTVALILFVGNVGPSYYLGYVHQRGTLDVMGPLREIAIKDPKNTNLLFLMPCHSTPLYSHLHVNVTARFLTCEPNFNNTSGSYVDEADQFYSSPSVWLRRNYPANGTLPSHIICFDTLKPMISDIMSRYKTTHEIPHTNFPTSRVGYNVLINERIGN</sequence>
<evidence type="ECO:0000256" key="1">
    <source>
        <dbReference type="ARBA" id="ARBA00004477"/>
    </source>
</evidence>
<dbReference type="OMA" id="HHMVFNN"/>
<feature type="transmembrane region" description="Helical" evidence="8">
    <location>
        <begin position="119"/>
        <end position="142"/>
    </location>
</feature>
<evidence type="ECO:0000256" key="5">
    <source>
        <dbReference type="ARBA" id="ARBA00022824"/>
    </source>
</evidence>
<keyword evidence="5 8" id="KW-0256">Endoplasmic reticulum</keyword>
<dbReference type="PhylomeDB" id="D6WD71"/>
<keyword evidence="7 8" id="KW-0472">Membrane</keyword>
<reference evidence="9 10" key="1">
    <citation type="journal article" date="2008" name="Nature">
        <title>The genome of the model beetle and pest Tribolium castaneum.</title>
        <authorList>
            <consortium name="Tribolium Genome Sequencing Consortium"/>
            <person name="Richards S."/>
            <person name="Gibbs R.A."/>
            <person name="Weinstock G.M."/>
            <person name="Brown S.J."/>
            <person name="Denell R."/>
            <person name="Beeman R.W."/>
            <person name="Gibbs R."/>
            <person name="Beeman R.W."/>
            <person name="Brown S.J."/>
            <person name="Bucher G."/>
            <person name="Friedrich M."/>
            <person name="Grimmelikhuijzen C.J."/>
            <person name="Klingler M."/>
            <person name="Lorenzen M."/>
            <person name="Richards S."/>
            <person name="Roth S."/>
            <person name="Schroder R."/>
            <person name="Tautz D."/>
            <person name="Zdobnov E.M."/>
            <person name="Muzny D."/>
            <person name="Gibbs R.A."/>
            <person name="Weinstock G.M."/>
            <person name="Attaway T."/>
            <person name="Bell S."/>
            <person name="Buhay C.J."/>
            <person name="Chandrabose M.N."/>
            <person name="Chavez D."/>
            <person name="Clerk-Blankenburg K.P."/>
            <person name="Cree A."/>
            <person name="Dao M."/>
            <person name="Davis C."/>
            <person name="Chacko J."/>
            <person name="Dinh H."/>
            <person name="Dugan-Rocha S."/>
            <person name="Fowler G."/>
            <person name="Garner T.T."/>
            <person name="Garnes J."/>
            <person name="Gnirke A."/>
            <person name="Hawes A."/>
            <person name="Hernandez J."/>
            <person name="Hines S."/>
            <person name="Holder M."/>
            <person name="Hume J."/>
            <person name="Jhangiani S.N."/>
            <person name="Joshi V."/>
            <person name="Khan Z.M."/>
            <person name="Jackson L."/>
            <person name="Kovar C."/>
            <person name="Kowis A."/>
            <person name="Lee S."/>
            <person name="Lewis L.R."/>
            <person name="Margolis J."/>
            <person name="Morgan M."/>
            <person name="Nazareth L.V."/>
            <person name="Nguyen N."/>
            <person name="Okwuonu G."/>
            <person name="Parker D."/>
            <person name="Richards S."/>
            <person name="Ruiz S.J."/>
            <person name="Santibanez J."/>
            <person name="Savard J."/>
            <person name="Scherer S.E."/>
            <person name="Schneider B."/>
            <person name="Sodergren E."/>
            <person name="Tautz D."/>
            <person name="Vattahil S."/>
            <person name="Villasana D."/>
            <person name="White C.S."/>
            <person name="Wright R."/>
            <person name="Park Y."/>
            <person name="Beeman R.W."/>
            <person name="Lord J."/>
            <person name="Oppert B."/>
            <person name="Lorenzen M."/>
            <person name="Brown S."/>
            <person name="Wang L."/>
            <person name="Savard J."/>
            <person name="Tautz D."/>
            <person name="Richards S."/>
            <person name="Weinstock G."/>
            <person name="Gibbs R.A."/>
            <person name="Liu Y."/>
            <person name="Worley K."/>
            <person name="Weinstock G."/>
            <person name="Elsik C.G."/>
            <person name="Reese J.T."/>
            <person name="Elhaik E."/>
            <person name="Landan G."/>
            <person name="Graur D."/>
            <person name="Arensburger P."/>
            <person name="Atkinson P."/>
            <person name="Beeman R.W."/>
            <person name="Beidler J."/>
            <person name="Brown S.J."/>
            <person name="Demuth J.P."/>
            <person name="Drury D.W."/>
            <person name="Du Y.Z."/>
            <person name="Fujiwara H."/>
            <person name="Lorenzen M."/>
            <person name="Maselli V."/>
            <person name="Osanai M."/>
            <person name="Park Y."/>
            <person name="Robertson H.M."/>
            <person name="Tu Z."/>
            <person name="Wang J.J."/>
            <person name="Wang S."/>
            <person name="Richards S."/>
            <person name="Song H."/>
            <person name="Zhang L."/>
            <person name="Sodergren E."/>
            <person name="Werner D."/>
            <person name="Stanke M."/>
            <person name="Morgenstern B."/>
            <person name="Solovyev V."/>
            <person name="Kosarev P."/>
            <person name="Brown G."/>
            <person name="Chen H.C."/>
            <person name="Ermolaeva O."/>
            <person name="Hlavina W."/>
            <person name="Kapustin Y."/>
            <person name="Kiryutin B."/>
            <person name="Kitts P."/>
            <person name="Maglott D."/>
            <person name="Pruitt K."/>
            <person name="Sapojnikov V."/>
            <person name="Souvorov A."/>
            <person name="Mackey A.J."/>
            <person name="Waterhouse R.M."/>
            <person name="Wyder S."/>
            <person name="Zdobnov E.M."/>
            <person name="Zdobnov E.M."/>
            <person name="Wyder S."/>
            <person name="Kriventseva E.V."/>
            <person name="Kadowaki T."/>
            <person name="Bork P."/>
            <person name="Aranda M."/>
            <person name="Bao R."/>
            <person name="Beermann A."/>
            <person name="Berns N."/>
            <person name="Bolognesi R."/>
            <person name="Bonneton F."/>
            <person name="Bopp D."/>
            <person name="Brown S.J."/>
            <person name="Bucher G."/>
            <person name="Butts T."/>
            <person name="Chaumot A."/>
            <person name="Denell R.E."/>
            <person name="Ferrier D.E."/>
            <person name="Friedrich M."/>
            <person name="Gordon C.M."/>
            <person name="Jindra M."/>
            <person name="Klingler M."/>
            <person name="Lan Q."/>
            <person name="Lattorff H.M."/>
            <person name="Laudet V."/>
            <person name="von Levetsow C."/>
            <person name="Liu Z."/>
            <person name="Lutz R."/>
            <person name="Lynch J.A."/>
            <person name="da Fonseca R.N."/>
            <person name="Posnien N."/>
            <person name="Reuter R."/>
            <person name="Roth S."/>
            <person name="Savard J."/>
            <person name="Schinko J.B."/>
            <person name="Schmitt C."/>
            <person name="Schoppmeier M."/>
            <person name="Schroder R."/>
            <person name="Shippy T.D."/>
            <person name="Simonnet F."/>
            <person name="Marques-Souza H."/>
            <person name="Tautz D."/>
            <person name="Tomoyasu Y."/>
            <person name="Trauner J."/>
            <person name="Van der Zee M."/>
            <person name="Vervoort M."/>
            <person name="Wittkopp N."/>
            <person name="Wimmer E.A."/>
            <person name="Yang X."/>
            <person name="Jones A.K."/>
            <person name="Sattelle D.B."/>
            <person name="Ebert P.R."/>
            <person name="Nelson D."/>
            <person name="Scott J.G."/>
            <person name="Beeman R.W."/>
            <person name="Muthukrishnan S."/>
            <person name="Kramer K.J."/>
            <person name="Arakane Y."/>
            <person name="Beeman R.W."/>
            <person name="Zhu Q."/>
            <person name="Hogenkamp D."/>
            <person name="Dixit R."/>
            <person name="Oppert B."/>
            <person name="Jiang H."/>
            <person name="Zou Z."/>
            <person name="Marshall J."/>
            <person name="Elpidina E."/>
            <person name="Vinokurov K."/>
            <person name="Oppert C."/>
            <person name="Zou Z."/>
            <person name="Evans J."/>
            <person name="Lu Z."/>
            <person name="Zhao P."/>
            <person name="Sumathipala N."/>
            <person name="Altincicek B."/>
            <person name="Vilcinskas A."/>
            <person name="Williams M."/>
            <person name="Hultmark D."/>
            <person name="Hetru C."/>
            <person name="Jiang H."/>
            <person name="Grimmelikhuijzen C.J."/>
            <person name="Hauser F."/>
            <person name="Cazzamali G."/>
            <person name="Williamson M."/>
            <person name="Park Y."/>
            <person name="Li B."/>
            <person name="Tanaka Y."/>
            <person name="Predel R."/>
            <person name="Neupert S."/>
            <person name="Schachtner J."/>
            <person name="Verleyen P."/>
            <person name="Raible F."/>
            <person name="Bork P."/>
            <person name="Friedrich M."/>
            <person name="Walden K.K."/>
            <person name="Robertson H.M."/>
            <person name="Angeli S."/>
            <person name="Foret S."/>
            <person name="Bucher G."/>
            <person name="Schuetz S."/>
            <person name="Maleszka R."/>
            <person name="Wimmer E.A."/>
            <person name="Beeman R.W."/>
            <person name="Lorenzen M."/>
            <person name="Tomoyasu Y."/>
            <person name="Miller S.C."/>
            <person name="Grossmann D."/>
            <person name="Bucher G."/>
        </authorList>
    </citation>
    <scope>NUCLEOTIDE SEQUENCE [LARGE SCALE GENOMIC DNA]</scope>
    <source>
        <strain evidence="9 10">Georgia GA2</strain>
    </source>
</reference>
<keyword evidence="6 8" id="KW-1133">Transmembrane helix</keyword>
<dbReference type="Proteomes" id="UP000007266">
    <property type="component" value="Linkage group 2"/>
</dbReference>
<evidence type="ECO:0000256" key="2">
    <source>
        <dbReference type="ARBA" id="ARBA00022676"/>
    </source>
</evidence>
<feature type="transmembrane region" description="Helical" evidence="8">
    <location>
        <begin position="58"/>
        <end position="76"/>
    </location>
</feature>
<feature type="transmembrane region" description="Helical" evidence="8">
    <location>
        <begin position="245"/>
        <end position="270"/>
    </location>
</feature>
<feature type="transmembrane region" description="Helical" evidence="8">
    <location>
        <begin position="157"/>
        <end position="181"/>
    </location>
</feature>
<gene>
    <name evidence="9" type="primary">GLEAN_00759</name>
    <name evidence="9" type="ORF">TcasGA2_TC000759</name>
</gene>
<evidence type="ECO:0000256" key="7">
    <source>
        <dbReference type="ARBA" id="ARBA00023136"/>
    </source>
</evidence>
<dbReference type="GO" id="GO:0006506">
    <property type="term" value="P:GPI anchor biosynthetic process"/>
    <property type="evidence" value="ECO:0000318"/>
    <property type="project" value="GO_Central"/>
</dbReference>
<keyword evidence="10" id="KW-1185">Reference proteome</keyword>
<evidence type="ECO:0000256" key="8">
    <source>
        <dbReference type="RuleBase" id="RU363075"/>
    </source>
</evidence>
<comment type="similarity">
    <text evidence="8">Belongs to the glycosyltransferase 22 family.</text>
</comment>
<dbReference type="PANTHER" id="PTHR22760">
    <property type="entry name" value="GLYCOSYLTRANSFERASE"/>
    <property type="match status" value="1"/>
</dbReference>
<proteinExistence type="inferred from homology"/>
<feature type="transmembrane region" description="Helical" evidence="8">
    <location>
        <begin position="193"/>
        <end position="212"/>
    </location>
</feature>
<evidence type="ECO:0000313" key="10">
    <source>
        <dbReference type="Proteomes" id="UP000007266"/>
    </source>
</evidence>
<keyword evidence="3" id="KW-0808">Transferase</keyword>
<reference evidence="9 10" key="2">
    <citation type="journal article" date="2010" name="Nucleic Acids Res.">
        <title>BeetleBase in 2010: revisions to provide comprehensive genomic information for Tribolium castaneum.</title>
        <authorList>
            <person name="Kim H.S."/>
            <person name="Murphy T."/>
            <person name="Xia J."/>
            <person name="Caragea D."/>
            <person name="Park Y."/>
            <person name="Beeman R.W."/>
            <person name="Lorenzen M.D."/>
            <person name="Butcher S."/>
            <person name="Manak J.R."/>
            <person name="Brown S.J."/>
        </authorList>
    </citation>
    <scope>GENOME REANNOTATION</scope>
    <source>
        <strain evidence="9 10">Georgia GA2</strain>
    </source>
</reference>
<evidence type="ECO:0000256" key="6">
    <source>
        <dbReference type="ARBA" id="ARBA00022989"/>
    </source>
</evidence>
<comment type="subcellular location">
    <subcellularLocation>
        <location evidence="1 8">Endoplasmic reticulum membrane</location>
        <topology evidence="1 8">Multi-pass membrane protein</topology>
    </subcellularLocation>
</comment>
<keyword evidence="4 8" id="KW-0812">Transmembrane</keyword>
<feature type="transmembrane region" description="Helical" evidence="8">
    <location>
        <begin position="331"/>
        <end position="351"/>
    </location>
</feature>
<dbReference type="EMBL" id="KQ971312">
    <property type="protein sequence ID" value="EEZ98306.1"/>
    <property type="molecule type" value="Genomic_DNA"/>
</dbReference>
<dbReference type="EC" id="2.4.1.-" evidence="8"/>
<name>D6WD71_TRICA</name>
<dbReference type="PANTHER" id="PTHR22760:SF4">
    <property type="entry name" value="GPI MANNOSYLTRANSFERASE 3"/>
    <property type="match status" value="1"/>
</dbReference>
<protein>
    <recommendedName>
        <fullName evidence="8">Mannosyltransferase</fullName>
        <ecNumber evidence="8">2.4.1.-</ecNumber>
    </recommendedName>
</protein>
<feature type="transmembrane region" description="Helical" evidence="8">
    <location>
        <begin position="282"/>
        <end position="299"/>
    </location>
</feature>
<evidence type="ECO:0000256" key="4">
    <source>
        <dbReference type="ARBA" id="ARBA00022692"/>
    </source>
</evidence>
<organism evidence="9 10">
    <name type="scientific">Tribolium castaneum</name>
    <name type="common">Red flour beetle</name>
    <dbReference type="NCBI Taxonomy" id="7070"/>
    <lineage>
        <taxon>Eukaryota</taxon>
        <taxon>Metazoa</taxon>
        <taxon>Ecdysozoa</taxon>
        <taxon>Arthropoda</taxon>
        <taxon>Hexapoda</taxon>
        <taxon>Insecta</taxon>
        <taxon>Pterygota</taxon>
        <taxon>Neoptera</taxon>
        <taxon>Endopterygota</taxon>
        <taxon>Coleoptera</taxon>
        <taxon>Polyphaga</taxon>
        <taxon>Cucujiformia</taxon>
        <taxon>Tenebrionidae</taxon>
        <taxon>Tenebrionidae incertae sedis</taxon>
        <taxon>Tribolium</taxon>
    </lineage>
</organism>
<accession>D6WD71</accession>
<dbReference type="eggNOG" id="KOG1771">
    <property type="taxonomic scope" value="Eukaryota"/>
</dbReference>
<dbReference type="InterPro" id="IPR005599">
    <property type="entry name" value="GPI_mannosylTrfase"/>
</dbReference>
<dbReference type="Pfam" id="PF03901">
    <property type="entry name" value="Glyco_transf_22"/>
    <property type="match status" value="1"/>
</dbReference>
<keyword evidence="2 8" id="KW-0328">Glycosyltransferase</keyword>
<dbReference type="HOGENOM" id="CLU_012353_2_0_1"/>
<feature type="transmembrane region" description="Helical" evidence="8">
    <location>
        <begin position="7"/>
        <end position="25"/>
    </location>
</feature>
<dbReference type="GO" id="GO:0005789">
    <property type="term" value="C:endoplasmic reticulum membrane"/>
    <property type="evidence" value="ECO:0000318"/>
    <property type="project" value="GO_Central"/>
</dbReference>
<dbReference type="GO" id="GO:0000026">
    <property type="term" value="F:alpha-1,2-mannosyltransferase activity"/>
    <property type="evidence" value="ECO:0000318"/>
    <property type="project" value="GO_Central"/>
</dbReference>
<feature type="transmembrane region" description="Helical" evidence="8">
    <location>
        <begin position="305"/>
        <end position="324"/>
    </location>
</feature>
<dbReference type="AlphaFoldDB" id="D6WD71"/>
<evidence type="ECO:0000256" key="3">
    <source>
        <dbReference type="ARBA" id="ARBA00022679"/>
    </source>
</evidence>
<evidence type="ECO:0000313" key="9">
    <source>
        <dbReference type="EMBL" id="EEZ98306.1"/>
    </source>
</evidence>
<dbReference type="STRING" id="7070.D6WD71"/>